<dbReference type="SUPFAM" id="SSF47226">
    <property type="entry name" value="Histidine-containing phosphotransfer domain, HPT domain"/>
    <property type="match status" value="1"/>
</dbReference>
<comment type="subcellular location">
    <subcellularLocation>
        <location evidence="3">Cytoplasm</location>
        <location evidence="3">Cytosol</location>
    </subcellularLocation>
    <subcellularLocation>
        <location evidence="3">Nucleus</location>
    </subcellularLocation>
</comment>
<feature type="domain" description="HPt" evidence="4">
    <location>
        <begin position="44"/>
        <end position="87"/>
    </location>
</feature>
<keyword evidence="2 3" id="KW-0902">Two-component regulatory system</keyword>
<evidence type="ECO:0000313" key="5">
    <source>
        <dbReference type="EMBL" id="ONK57160.1"/>
    </source>
</evidence>
<dbReference type="Pfam" id="PF01627">
    <property type="entry name" value="Hpt"/>
    <property type="match status" value="1"/>
</dbReference>
<dbReference type="PANTHER" id="PTHR28242:SF30">
    <property type="entry name" value="HISTIDINE-CONTAINING PHOSPHOTRANSFER PROTEIN 2"/>
    <property type="match status" value="1"/>
</dbReference>
<proteinExistence type="predicted"/>
<dbReference type="InterPro" id="IPR045871">
    <property type="entry name" value="AHP1-5/YPD1"/>
</dbReference>
<dbReference type="GO" id="GO:0009736">
    <property type="term" value="P:cytokinin-activated signaling pathway"/>
    <property type="evidence" value="ECO:0007669"/>
    <property type="project" value="UniProtKB-KW"/>
</dbReference>
<evidence type="ECO:0000259" key="4">
    <source>
        <dbReference type="Pfam" id="PF01627"/>
    </source>
</evidence>
<accession>A0A5P1E3N4</accession>
<dbReference type="GO" id="GO:0043424">
    <property type="term" value="F:protein histidine kinase binding"/>
    <property type="evidence" value="ECO:0007669"/>
    <property type="project" value="UniProtKB-UniRule"/>
</dbReference>
<name>A0A5P1E3N4_ASPOF</name>
<dbReference type="InterPro" id="IPR036641">
    <property type="entry name" value="HPT_dom_sf"/>
</dbReference>
<dbReference type="OMA" id="QQCAYFK"/>
<dbReference type="GO" id="GO:0005634">
    <property type="term" value="C:nucleus"/>
    <property type="evidence" value="ECO:0007669"/>
    <property type="project" value="UniProtKB-SubCell"/>
</dbReference>
<evidence type="ECO:0000256" key="2">
    <source>
        <dbReference type="ARBA" id="ARBA00023012"/>
    </source>
</evidence>
<protein>
    <recommendedName>
        <fullName evidence="3">Histidine-containing phosphotransfer protein</fullName>
    </recommendedName>
</protein>
<evidence type="ECO:0000256" key="1">
    <source>
        <dbReference type="ARBA" id="ARBA00022864"/>
    </source>
</evidence>
<dbReference type="PANTHER" id="PTHR28242">
    <property type="entry name" value="PHOSPHORELAY INTERMEDIATE PROTEIN YPD1"/>
    <property type="match status" value="1"/>
</dbReference>
<dbReference type="EMBL" id="CM007390">
    <property type="protein sequence ID" value="ONK57160.1"/>
    <property type="molecule type" value="Genomic_DNA"/>
</dbReference>
<keyword evidence="1 3" id="KW-0932">Cytokinin signaling pathway</keyword>
<dbReference type="AlphaFoldDB" id="A0A5P1E3N4"/>
<dbReference type="GO" id="GO:0000160">
    <property type="term" value="P:phosphorelay signal transduction system"/>
    <property type="evidence" value="ECO:0007669"/>
    <property type="project" value="UniProtKB-UniRule"/>
</dbReference>
<dbReference type="Proteomes" id="UP000243459">
    <property type="component" value="Chromosome 10"/>
</dbReference>
<dbReference type="GO" id="GO:0005829">
    <property type="term" value="C:cytosol"/>
    <property type="evidence" value="ECO:0007669"/>
    <property type="project" value="UniProtKB-SubCell"/>
</dbReference>
<keyword evidence="6" id="KW-1185">Reference proteome</keyword>
<dbReference type="GO" id="GO:0009927">
    <property type="term" value="F:histidine phosphotransfer kinase activity"/>
    <property type="evidence" value="ECO:0007669"/>
    <property type="project" value="UniProtKB-UniRule"/>
</dbReference>
<comment type="domain">
    <text evidence="3">Histidine-containing phosphotransfer domain (HPt) contains an active histidine that mediates the phosphotransfer.</text>
</comment>
<organism evidence="5 6">
    <name type="scientific">Asparagus officinalis</name>
    <name type="common">Garden asparagus</name>
    <dbReference type="NCBI Taxonomy" id="4686"/>
    <lineage>
        <taxon>Eukaryota</taxon>
        <taxon>Viridiplantae</taxon>
        <taxon>Streptophyta</taxon>
        <taxon>Embryophyta</taxon>
        <taxon>Tracheophyta</taxon>
        <taxon>Spermatophyta</taxon>
        <taxon>Magnoliopsida</taxon>
        <taxon>Liliopsida</taxon>
        <taxon>Asparagales</taxon>
        <taxon>Asparagaceae</taxon>
        <taxon>Asparagoideae</taxon>
        <taxon>Asparagus</taxon>
    </lineage>
</organism>
<evidence type="ECO:0000313" key="6">
    <source>
        <dbReference type="Proteomes" id="UP000243459"/>
    </source>
</evidence>
<dbReference type="Gene3D" id="1.20.120.160">
    <property type="entry name" value="HPT domain"/>
    <property type="match status" value="1"/>
</dbReference>
<dbReference type="Gramene" id="ONK57160">
    <property type="protein sequence ID" value="ONK57160"/>
    <property type="gene ID" value="A4U43_C10F17220"/>
</dbReference>
<gene>
    <name evidence="5" type="ORF">A4U43_C10F17220</name>
</gene>
<dbReference type="InterPro" id="IPR008207">
    <property type="entry name" value="Sig_transdc_His_kin_Hpt_dom"/>
</dbReference>
<comment type="function">
    <text evidence="3">Functions as a two-component phosphorelay mediators between cytokinin sensor histidine kinases and response regulators (B-type ARRs). Plays an important role in propagating cytokinin signal transduction.</text>
</comment>
<reference evidence="6" key="1">
    <citation type="journal article" date="2017" name="Nat. Commun.">
        <title>The asparagus genome sheds light on the origin and evolution of a young Y chromosome.</title>
        <authorList>
            <person name="Harkess A."/>
            <person name="Zhou J."/>
            <person name="Xu C."/>
            <person name="Bowers J.E."/>
            <person name="Van der Hulst R."/>
            <person name="Ayyampalayam S."/>
            <person name="Mercati F."/>
            <person name="Riccardi P."/>
            <person name="McKain M.R."/>
            <person name="Kakrana A."/>
            <person name="Tang H."/>
            <person name="Ray J."/>
            <person name="Groenendijk J."/>
            <person name="Arikit S."/>
            <person name="Mathioni S.M."/>
            <person name="Nakano M."/>
            <person name="Shan H."/>
            <person name="Telgmann-Rauber A."/>
            <person name="Kanno A."/>
            <person name="Yue Z."/>
            <person name="Chen H."/>
            <person name="Li W."/>
            <person name="Chen Y."/>
            <person name="Xu X."/>
            <person name="Zhang Y."/>
            <person name="Luo S."/>
            <person name="Chen H."/>
            <person name="Gao J."/>
            <person name="Mao Z."/>
            <person name="Pires J.C."/>
            <person name="Luo M."/>
            <person name="Kudrna D."/>
            <person name="Wing R.A."/>
            <person name="Meyers B.C."/>
            <person name="Yi K."/>
            <person name="Kong H."/>
            <person name="Lavrijsen P."/>
            <person name="Sunseri F."/>
            <person name="Falavigna A."/>
            <person name="Ye Y."/>
            <person name="Leebens-Mack J.H."/>
            <person name="Chen G."/>
        </authorList>
    </citation>
    <scope>NUCLEOTIDE SEQUENCE [LARGE SCALE GENOMIC DNA]</scope>
    <source>
        <strain evidence="6">cv. DH0086</strain>
    </source>
</reference>
<sequence>MGGDEPEEEAADAFGELDDRGGLLDQQFNQLLMLEEDGSGFLAEVIKLFCDDSERMMSELSNLLDQDVVDYQKVDSFVHQLKGSSSSDEKGDHYDKLK</sequence>
<evidence type="ECO:0000256" key="3">
    <source>
        <dbReference type="RuleBase" id="RU369004"/>
    </source>
</evidence>